<dbReference type="Proteomes" id="UP000630864">
    <property type="component" value="Unassembled WGS sequence"/>
</dbReference>
<evidence type="ECO:0000313" key="1">
    <source>
        <dbReference type="EMBL" id="GFZ63141.1"/>
    </source>
</evidence>
<gene>
    <name evidence="1" type="ORF">PSE10A_56520</name>
</gene>
<proteinExistence type="predicted"/>
<sequence>MGIKMGSALDRTGSEWQSGYLRPFDAAALTSATESMRKVPACPVRFVRKAATLAPGDISGVTRDWEGFHAPSTVRL</sequence>
<evidence type="ECO:0000313" key="2">
    <source>
        <dbReference type="Proteomes" id="UP000630864"/>
    </source>
</evidence>
<accession>A0A9P3EF34</accession>
<organism evidence="1 2">
    <name type="scientific">Pseudomonas amygdali pv. eriobotryae</name>
    <dbReference type="NCBI Taxonomy" id="129137"/>
    <lineage>
        <taxon>Bacteria</taxon>
        <taxon>Pseudomonadati</taxon>
        <taxon>Pseudomonadota</taxon>
        <taxon>Gammaproteobacteria</taxon>
        <taxon>Pseudomonadales</taxon>
        <taxon>Pseudomonadaceae</taxon>
        <taxon>Pseudomonas</taxon>
        <taxon>Pseudomonas amygdali</taxon>
    </lineage>
</organism>
<protein>
    <submittedName>
        <fullName evidence="1">Uncharacterized protein</fullName>
    </submittedName>
</protein>
<dbReference type="EMBL" id="BMZW01000068">
    <property type="protein sequence ID" value="GFZ63141.1"/>
    <property type="molecule type" value="Genomic_DNA"/>
</dbReference>
<reference evidence="1" key="1">
    <citation type="submission" date="2020-09" db="EMBL/GenBank/DDBJ databases">
        <title>Pseudomonas syringae pv. eriobotryae genome sequence causing loquat canker disease.</title>
        <authorList>
            <person name="Fukuda S."/>
            <person name="Tashiro H."/>
            <person name="Nagano Y."/>
        </authorList>
    </citation>
    <scope>NUCLEOTIDE SEQUENCE</scope>
    <source>
        <strain evidence="1">AM001</strain>
    </source>
</reference>
<name>A0A9P3EF34_PSEA0</name>
<comment type="caution">
    <text evidence="1">The sequence shown here is derived from an EMBL/GenBank/DDBJ whole genome shotgun (WGS) entry which is preliminary data.</text>
</comment>
<dbReference type="AlphaFoldDB" id="A0A9P3EF34"/>